<dbReference type="FunFam" id="3.40.30.10:FF:000010">
    <property type="entry name" value="Glutathione peroxidase"/>
    <property type="match status" value="1"/>
</dbReference>
<dbReference type="CDD" id="cd00340">
    <property type="entry name" value="GSH_Peroxidase"/>
    <property type="match status" value="1"/>
</dbReference>
<dbReference type="InterPro" id="IPR000889">
    <property type="entry name" value="Glutathione_peroxidase"/>
</dbReference>
<sequence length="160" mass="17790">MSTIYEIPVPTMDGREETLAAYRGQVMLIVNTASQCGFTPQYKGLEALHRELGPKGFAVLGFPCNQFGAQEPGDADEIKQFCSLTYDVTFPLYAKVEVNGLHSHPLWAHLKKEKRGVLGTEAIKWNFTKFLVARDGTVLKRFAPNDTPEEIRGEVESALS</sequence>
<keyword evidence="8" id="KW-1185">Reference proteome</keyword>
<dbReference type="GO" id="GO:0004601">
    <property type="term" value="F:peroxidase activity"/>
    <property type="evidence" value="ECO:0007669"/>
    <property type="project" value="UniProtKB-KW"/>
</dbReference>
<dbReference type="PANTHER" id="PTHR11592:SF78">
    <property type="entry name" value="GLUTATHIONE PEROXIDASE"/>
    <property type="match status" value="1"/>
</dbReference>
<dbReference type="PROSITE" id="PS51355">
    <property type="entry name" value="GLUTATHIONE_PEROXID_3"/>
    <property type="match status" value="1"/>
</dbReference>
<dbReference type="InterPro" id="IPR036249">
    <property type="entry name" value="Thioredoxin-like_sf"/>
</dbReference>
<dbReference type="PRINTS" id="PR01011">
    <property type="entry name" value="GLUTPROXDASE"/>
</dbReference>
<evidence type="ECO:0000256" key="4">
    <source>
        <dbReference type="PIRSR" id="PIRSR000303-1"/>
    </source>
</evidence>
<dbReference type="Proteomes" id="UP001229955">
    <property type="component" value="Chromosome"/>
</dbReference>
<evidence type="ECO:0000313" key="8">
    <source>
        <dbReference type="Proteomes" id="UP001229955"/>
    </source>
</evidence>
<keyword evidence="2 5" id="KW-0575">Peroxidase</keyword>
<comment type="similarity">
    <text evidence="1 5">Belongs to the glutathione peroxidase family.</text>
</comment>
<evidence type="ECO:0000313" key="7">
    <source>
        <dbReference type="EMBL" id="WKW16473.1"/>
    </source>
</evidence>
<gene>
    <name evidence="6" type="ORF">Strain138_002891</name>
    <name evidence="7" type="ORF">Strain318_002889</name>
</gene>
<accession>A0AA49JWX9</accession>
<keyword evidence="3 5" id="KW-0560">Oxidoreductase</keyword>
<dbReference type="Gene3D" id="3.40.30.10">
    <property type="entry name" value="Glutaredoxin"/>
    <property type="match status" value="1"/>
</dbReference>
<dbReference type="AlphaFoldDB" id="A0AA49K392"/>
<evidence type="ECO:0000256" key="5">
    <source>
        <dbReference type="RuleBase" id="RU000499"/>
    </source>
</evidence>
<evidence type="ECO:0000256" key="2">
    <source>
        <dbReference type="ARBA" id="ARBA00022559"/>
    </source>
</evidence>
<dbReference type="PIRSF" id="PIRSF000303">
    <property type="entry name" value="Glutathion_perox"/>
    <property type="match status" value="1"/>
</dbReference>
<protein>
    <recommendedName>
        <fullName evidence="5">Glutathione peroxidase</fullName>
    </recommendedName>
</protein>
<evidence type="ECO:0000256" key="1">
    <source>
        <dbReference type="ARBA" id="ARBA00006926"/>
    </source>
</evidence>
<dbReference type="Pfam" id="PF00255">
    <property type="entry name" value="GSHPx"/>
    <property type="match status" value="1"/>
</dbReference>
<evidence type="ECO:0000256" key="3">
    <source>
        <dbReference type="ARBA" id="ARBA00023002"/>
    </source>
</evidence>
<dbReference type="SUPFAM" id="SSF52833">
    <property type="entry name" value="Thioredoxin-like"/>
    <property type="match status" value="1"/>
</dbReference>
<dbReference type="InterPro" id="IPR029760">
    <property type="entry name" value="GPX_CS"/>
</dbReference>
<accession>A0AA49K392</accession>
<dbReference type="InterPro" id="IPR029759">
    <property type="entry name" value="GPX_AS"/>
</dbReference>
<reference evidence="7" key="1">
    <citation type="submission" date="2023-07" db="EMBL/GenBank/DDBJ databases">
        <authorList>
            <person name="Haufschild T."/>
            <person name="Kallscheuer N."/>
            <person name="Hammer J."/>
            <person name="Kohn T."/>
            <person name="Kabuu M."/>
            <person name="Jogler M."/>
            <person name="Wohfarth N."/>
            <person name="Heuer A."/>
            <person name="Rohde M."/>
            <person name="van Teeseling M.C.F."/>
            <person name="Jogler C."/>
        </authorList>
    </citation>
    <scope>NUCLEOTIDE SEQUENCE</scope>
    <source>
        <strain evidence="6">Strain 138</strain>
        <strain evidence="7">Strain 318</strain>
    </source>
</reference>
<dbReference type="EMBL" id="CP130613">
    <property type="protein sequence ID" value="WKW16473.1"/>
    <property type="molecule type" value="Genomic_DNA"/>
</dbReference>
<dbReference type="PROSITE" id="PS00763">
    <property type="entry name" value="GLUTATHIONE_PEROXID_2"/>
    <property type="match status" value="1"/>
</dbReference>
<organism evidence="7 8">
    <name type="scientific">Pseudogemmatithrix spongiicola</name>
    <dbReference type="NCBI Taxonomy" id="3062599"/>
    <lineage>
        <taxon>Bacteria</taxon>
        <taxon>Pseudomonadati</taxon>
        <taxon>Gemmatimonadota</taxon>
        <taxon>Gemmatimonadia</taxon>
        <taxon>Gemmatimonadales</taxon>
        <taxon>Gemmatimonadaceae</taxon>
        <taxon>Pseudogemmatithrix</taxon>
    </lineage>
</organism>
<dbReference type="GO" id="GO:0034599">
    <property type="term" value="P:cellular response to oxidative stress"/>
    <property type="evidence" value="ECO:0007669"/>
    <property type="project" value="TreeGrafter"/>
</dbReference>
<dbReference type="PROSITE" id="PS00460">
    <property type="entry name" value="GLUTATHIONE_PEROXID_1"/>
    <property type="match status" value="1"/>
</dbReference>
<dbReference type="KEGG" id="pspc:Strain318_002889"/>
<name>A0AA49K392_9BACT</name>
<dbReference type="EMBL" id="CP130612">
    <property type="protein sequence ID" value="WKW13567.1"/>
    <property type="molecule type" value="Genomic_DNA"/>
</dbReference>
<feature type="active site" evidence="4">
    <location>
        <position position="36"/>
    </location>
</feature>
<proteinExistence type="inferred from homology"/>
<dbReference type="RefSeq" id="WP_367886405.1">
    <property type="nucleotide sequence ID" value="NZ_CP130612.1"/>
</dbReference>
<evidence type="ECO:0000313" key="6">
    <source>
        <dbReference type="EMBL" id="WKW13567.1"/>
    </source>
</evidence>
<dbReference type="PANTHER" id="PTHR11592">
    <property type="entry name" value="GLUTATHIONE PEROXIDASE"/>
    <property type="match status" value="1"/>
</dbReference>